<feature type="compositionally biased region" description="Low complexity" evidence="1">
    <location>
        <begin position="144"/>
        <end position="156"/>
    </location>
</feature>
<dbReference type="EMBL" id="ML978965">
    <property type="protein sequence ID" value="KAF1929747.1"/>
    <property type="molecule type" value="Genomic_DNA"/>
</dbReference>
<name>A0A6A5RWV8_9PLEO</name>
<organism evidence="2 3">
    <name type="scientific">Didymella exigua CBS 183.55</name>
    <dbReference type="NCBI Taxonomy" id="1150837"/>
    <lineage>
        <taxon>Eukaryota</taxon>
        <taxon>Fungi</taxon>
        <taxon>Dikarya</taxon>
        <taxon>Ascomycota</taxon>
        <taxon>Pezizomycotina</taxon>
        <taxon>Dothideomycetes</taxon>
        <taxon>Pleosporomycetidae</taxon>
        <taxon>Pleosporales</taxon>
        <taxon>Pleosporineae</taxon>
        <taxon>Didymellaceae</taxon>
        <taxon>Didymella</taxon>
    </lineage>
</organism>
<proteinExistence type="predicted"/>
<feature type="compositionally biased region" description="Polar residues" evidence="1">
    <location>
        <begin position="157"/>
        <end position="166"/>
    </location>
</feature>
<dbReference type="SUPFAM" id="SSF57850">
    <property type="entry name" value="RING/U-box"/>
    <property type="match status" value="1"/>
</dbReference>
<dbReference type="GeneID" id="54345001"/>
<accession>A0A6A5RWV8</accession>
<evidence type="ECO:0000256" key="1">
    <source>
        <dbReference type="SAM" id="MobiDB-lite"/>
    </source>
</evidence>
<evidence type="ECO:0000313" key="3">
    <source>
        <dbReference type="Proteomes" id="UP000800082"/>
    </source>
</evidence>
<keyword evidence="3" id="KW-1185">Reference proteome</keyword>
<feature type="compositionally biased region" description="Low complexity" evidence="1">
    <location>
        <begin position="118"/>
        <end position="130"/>
    </location>
</feature>
<feature type="region of interest" description="Disordered" evidence="1">
    <location>
        <begin position="85"/>
        <end position="208"/>
    </location>
</feature>
<gene>
    <name evidence="2" type="ORF">M421DRAFT_128763</name>
</gene>
<dbReference type="AlphaFoldDB" id="A0A6A5RWV8"/>
<evidence type="ECO:0008006" key="4">
    <source>
        <dbReference type="Google" id="ProtNLM"/>
    </source>
</evidence>
<dbReference type="OrthoDB" id="3798839at2759"/>
<feature type="compositionally biased region" description="Basic and acidic residues" evidence="1">
    <location>
        <begin position="170"/>
        <end position="190"/>
    </location>
</feature>
<sequence>MEKRPLRTAAIRRCGFKLPNDKYQCQMAGGKFQPVVELWYCRLHDCHAQDRCQVLVHWAGMGAQCEHFGALNESTGKKLCERHAMQNRSDARPHNGQRNESTEESTNHEGEKQGVAISNDPSSSQSTVSSTEDAMTDAPHFAQTTTESSPLLPSTEGSTDSKSSKLVPSEGKHFSDAREDLNLKIPDQSELKAASVSPPDVLRDSKKASHTRIDSLAPFFDSSLRTEGGKCSTPTTPTYDGRRGLQSTLGNLVAAYGATSYSPAVHAHINFLNAMRDGGPSELNRIAAVYAQCCVCLEPHGEYNMRQIEPCKHQYRELCLRKAISIDGVRKFNCSSCTGWMQERNREILERGRL</sequence>
<dbReference type="Proteomes" id="UP000800082">
    <property type="component" value="Unassembled WGS sequence"/>
</dbReference>
<dbReference type="RefSeq" id="XP_033449995.1">
    <property type="nucleotide sequence ID" value="XM_033587355.1"/>
</dbReference>
<evidence type="ECO:0000313" key="2">
    <source>
        <dbReference type="EMBL" id="KAF1929747.1"/>
    </source>
</evidence>
<reference evidence="2" key="1">
    <citation type="journal article" date="2020" name="Stud. Mycol.">
        <title>101 Dothideomycetes genomes: a test case for predicting lifestyles and emergence of pathogens.</title>
        <authorList>
            <person name="Haridas S."/>
            <person name="Albert R."/>
            <person name="Binder M."/>
            <person name="Bloem J."/>
            <person name="Labutti K."/>
            <person name="Salamov A."/>
            <person name="Andreopoulos B."/>
            <person name="Baker S."/>
            <person name="Barry K."/>
            <person name="Bills G."/>
            <person name="Bluhm B."/>
            <person name="Cannon C."/>
            <person name="Castanera R."/>
            <person name="Culley D."/>
            <person name="Daum C."/>
            <person name="Ezra D."/>
            <person name="Gonzalez J."/>
            <person name="Henrissat B."/>
            <person name="Kuo A."/>
            <person name="Liang C."/>
            <person name="Lipzen A."/>
            <person name="Lutzoni F."/>
            <person name="Magnuson J."/>
            <person name="Mondo S."/>
            <person name="Nolan M."/>
            <person name="Ohm R."/>
            <person name="Pangilinan J."/>
            <person name="Park H.-J."/>
            <person name="Ramirez L."/>
            <person name="Alfaro M."/>
            <person name="Sun H."/>
            <person name="Tritt A."/>
            <person name="Yoshinaga Y."/>
            <person name="Zwiers L.-H."/>
            <person name="Turgeon B."/>
            <person name="Goodwin S."/>
            <person name="Spatafora J."/>
            <person name="Crous P."/>
            <person name="Grigoriev I."/>
        </authorList>
    </citation>
    <scope>NUCLEOTIDE SEQUENCE</scope>
    <source>
        <strain evidence="2">CBS 183.55</strain>
    </source>
</reference>
<protein>
    <recommendedName>
        <fullName evidence="4">RING-type domain-containing protein</fullName>
    </recommendedName>
</protein>